<dbReference type="OrthoDB" id="5420310at2"/>
<dbReference type="NCBIfam" id="NF045597">
    <property type="entry name" value="TudS_rel_CD3072"/>
    <property type="match status" value="1"/>
</dbReference>
<gene>
    <name evidence="1" type="ORF">CLPU_12c00090</name>
</gene>
<dbReference type="RefSeq" id="WP_050355867.1">
    <property type="nucleotide sequence ID" value="NZ_LGSS01000012.1"/>
</dbReference>
<keyword evidence="2" id="KW-1185">Reference proteome</keyword>
<dbReference type="InterPro" id="IPR054648">
    <property type="entry name" value="TudS-rel"/>
</dbReference>
<dbReference type="Proteomes" id="UP000037267">
    <property type="component" value="Unassembled WGS sequence"/>
</dbReference>
<accession>A0A0L0W8G0</accession>
<organism evidence="1 2">
    <name type="scientific">Gottschalkia purinilytica</name>
    <name type="common">Clostridium purinilyticum</name>
    <dbReference type="NCBI Taxonomy" id="1503"/>
    <lineage>
        <taxon>Bacteria</taxon>
        <taxon>Bacillati</taxon>
        <taxon>Bacillota</taxon>
        <taxon>Tissierellia</taxon>
        <taxon>Tissierellales</taxon>
        <taxon>Gottschalkiaceae</taxon>
        <taxon>Gottschalkia</taxon>
    </lineage>
</organism>
<sequence>MKKRSKMVLVSHCILNPCSKVEGVKKDTSYNLKLVKYFMKNDIGIIQLPCPEMYMYGSKRWGHVKNQFDTRFFREQSKELLNPLISQITDYVENDYEIIGVIGINGSPSCGINKVCTGETWGGEFRNLDIVNRKVKELVYSDGSGVFMEVLMESLRYYDIDVPFYPIEEFNPDDMINETISRII</sequence>
<dbReference type="EMBL" id="LGSS01000012">
    <property type="protein sequence ID" value="KNF07736.1"/>
    <property type="molecule type" value="Genomic_DNA"/>
</dbReference>
<evidence type="ECO:0000313" key="2">
    <source>
        <dbReference type="Proteomes" id="UP000037267"/>
    </source>
</evidence>
<dbReference type="PATRIC" id="fig|1503.3.peg.291"/>
<evidence type="ECO:0000313" key="1">
    <source>
        <dbReference type="EMBL" id="KNF07736.1"/>
    </source>
</evidence>
<comment type="caution">
    <text evidence="1">The sequence shown here is derived from an EMBL/GenBank/DDBJ whole genome shotgun (WGS) entry which is preliminary data.</text>
</comment>
<reference evidence="2" key="1">
    <citation type="submission" date="2015-07" db="EMBL/GenBank/DDBJ databases">
        <title>Draft genome sequence of the purine-degrading Gottschalkia purinilyticum DSM 1384 (formerly Clostridium purinilyticum).</title>
        <authorList>
            <person name="Poehlein A."/>
            <person name="Schiel-Bengelsdorf B."/>
            <person name="Bengelsdorf F.R."/>
            <person name="Daniel R."/>
            <person name="Duerre P."/>
        </authorList>
    </citation>
    <scope>NUCLEOTIDE SEQUENCE [LARGE SCALE GENOMIC DNA]</scope>
    <source>
        <strain evidence="2">DSM 1384</strain>
    </source>
</reference>
<dbReference type="AlphaFoldDB" id="A0A0L0W8G0"/>
<protein>
    <submittedName>
        <fullName evidence="1">Uncharacterized protein</fullName>
    </submittedName>
</protein>
<proteinExistence type="predicted"/>
<name>A0A0L0W8G0_GOTPU</name>
<dbReference type="STRING" id="1503.CLPU_12c00090"/>